<dbReference type="OrthoDB" id="529994at2759"/>
<accession>A0A835Y5S2</accession>
<sequence>MTSVLSYHNTVRKAHGNVNLTINATLTANAVDWAKYLINVTGCAGLTHSVLVGRYGAGWYGENLGMDLANKNYSCLTATRAWYEPELTNYDWRNPGQPIVPWNANNLPVLHMTQMLWNSSVQIGCGLAVGSLDSSMNCSVVVCHYARQGNVAGRYTTEVPPRKDSCAKPATFCTGAGASLVQTDCDGDGKYDWVCMEPLGRYRGTVLSSKNCTAVWPNALIESCPSSFGCLKPGNFCTNANSTLRYTDCDGDRRLDWTCRPPPGSGQYETSIMSSSGCKVAPFARLDSNCPAAWADCPQPDPYAIGCEGWMCSYRKIDCDGDGRLDWVVTDSVGRRGIVLSKQWCSLWPAVTGWPNASTNLCRPAFTPLNCSGIGGYRVYSNRDHAGDDLQEFRPLSVNGSYGPTRNAMINACNTNPFCRGFSFITGWGMLKTVANATGNSTGMCLYEKIQPMSNPLVNRTLYIAINTSLTNCVGVNPPVGFIGTGAPPAGSTTPSITEADLLRLPVDFKPTQGACGWGTNVLQRVYMGKPGNATVADWFLRAGGPGGPCWSLRGFSTTNQTLVLKACGSPLPSDQRFRILRTVGSFFNIRPTLNQTLCMNVESNSSSVSLNRGFVFRPCSAAIRAQGFVFEP</sequence>
<protein>
    <recommendedName>
        <fullName evidence="1">SCP domain-containing protein</fullName>
    </recommendedName>
</protein>
<evidence type="ECO:0000313" key="2">
    <source>
        <dbReference type="EMBL" id="KAG2494676.1"/>
    </source>
</evidence>
<name>A0A835Y5S2_9CHLO</name>
<dbReference type="AlphaFoldDB" id="A0A835Y5S2"/>
<dbReference type="GO" id="GO:0005576">
    <property type="term" value="C:extracellular region"/>
    <property type="evidence" value="ECO:0007669"/>
    <property type="project" value="InterPro"/>
</dbReference>
<dbReference type="PANTHER" id="PTHR10334">
    <property type="entry name" value="CYSTEINE-RICH SECRETORY PROTEIN-RELATED"/>
    <property type="match status" value="1"/>
</dbReference>
<dbReference type="SMART" id="SM00198">
    <property type="entry name" value="SCP"/>
    <property type="match status" value="1"/>
</dbReference>
<dbReference type="InterPro" id="IPR014044">
    <property type="entry name" value="CAP_dom"/>
</dbReference>
<dbReference type="SUPFAM" id="SSF69318">
    <property type="entry name" value="Integrin alpha N-terminal domain"/>
    <property type="match status" value="1"/>
</dbReference>
<dbReference type="InterPro" id="IPR035940">
    <property type="entry name" value="CAP_sf"/>
</dbReference>
<dbReference type="InterPro" id="IPR028994">
    <property type="entry name" value="Integrin_alpha_N"/>
</dbReference>
<organism evidence="2 3">
    <name type="scientific">Edaphochlamys debaryana</name>
    <dbReference type="NCBI Taxonomy" id="47281"/>
    <lineage>
        <taxon>Eukaryota</taxon>
        <taxon>Viridiplantae</taxon>
        <taxon>Chlorophyta</taxon>
        <taxon>core chlorophytes</taxon>
        <taxon>Chlorophyceae</taxon>
        <taxon>CS clade</taxon>
        <taxon>Chlamydomonadales</taxon>
        <taxon>Chlamydomonadales incertae sedis</taxon>
        <taxon>Edaphochlamys</taxon>
    </lineage>
</organism>
<evidence type="ECO:0000313" key="3">
    <source>
        <dbReference type="Proteomes" id="UP000612055"/>
    </source>
</evidence>
<keyword evidence="3" id="KW-1185">Reference proteome</keyword>
<gene>
    <name evidence="2" type="ORF">HYH03_007192</name>
</gene>
<evidence type="ECO:0000259" key="1">
    <source>
        <dbReference type="SMART" id="SM00198"/>
    </source>
</evidence>
<dbReference type="InterPro" id="IPR018244">
    <property type="entry name" value="Allrgn_V5/Tpx1_CS"/>
</dbReference>
<dbReference type="SUPFAM" id="SSF55797">
    <property type="entry name" value="PR-1-like"/>
    <property type="match status" value="1"/>
</dbReference>
<proteinExistence type="predicted"/>
<dbReference type="InterPro" id="IPR001283">
    <property type="entry name" value="CRISP-related"/>
</dbReference>
<dbReference type="PROSITE" id="PS50231">
    <property type="entry name" value="RICIN_B_LECTIN"/>
    <property type="match status" value="1"/>
</dbReference>
<reference evidence="2" key="1">
    <citation type="journal article" date="2020" name="bioRxiv">
        <title>Comparative genomics of Chlamydomonas.</title>
        <authorList>
            <person name="Craig R.J."/>
            <person name="Hasan A.R."/>
            <person name="Ness R.W."/>
            <person name="Keightley P.D."/>
        </authorList>
    </citation>
    <scope>NUCLEOTIDE SEQUENCE</scope>
    <source>
        <strain evidence="2">CCAP 11/70</strain>
    </source>
</reference>
<dbReference type="PROSITE" id="PS01010">
    <property type="entry name" value="CRISP_2"/>
    <property type="match status" value="1"/>
</dbReference>
<dbReference type="Proteomes" id="UP000612055">
    <property type="component" value="Unassembled WGS sequence"/>
</dbReference>
<dbReference type="EMBL" id="JAEHOE010000029">
    <property type="protein sequence ID" value="KAG2494676.1"/>
    <property type="molecule type" value="Genomic_DNA"/>
</dbReference>
<dbReference type="Pfam" id="PF00188">
    <property type="entry name" value="CAP"/>
    <property type="match status" value="1"/>
</dbReference>
<comment type="caution">
    <text evidence="2">The sequence shown here is derived from an EMBL/GenBank/DDBJ whole genome shotgun (WGS) entry which is preliminary data.</text>
</comment>
<feature type="domain" description="SCP" evidence="1">
    <location>
        <begin position="2"/>
        <end position="153"/>
    </location>
</feature>
<dbReference type="Gene3D" id="3.40.33.10">
    <property type="entry name" value="CAP"/>
    <property type="match status" value="1"/>
</dbReference>